<dbReference type="EMBL" id="AFFO01000008">
    <property type="protein sequence ID" value="EGJ39720.1"/>
    <property type="molecule type" value="Genomic_DNA"/>
</dbReference>
<dbReference type="Proteomes" id="UP000006459">
    <property type="component" value="Unassembled WGS sequence"/>
</dbReference>
<protein>
    <submittedName>
        <fullName evidence="1">Uncharacterized protein</fullName>
    </submittedName>
</protein>
<sequence length="69" mass="8467">MKQRNRLFFIETRNNHRNCHFNLLLFLYISYYYNKKLGEMHCTLKVRHKKSSFWGAAYFQPSFILICSV</sequence>
<dbReference type="AlphaFoldDB" id="F3UWN0"/>
<comment type="caution">
    <text evidence="1">The sequence shown here is derived from an EMBL/GenBank/DDBJ whole genome shotgun (WGS) entry which is preliminary data.</text>
</comment>
<organism evidence="1 2">
    <name type="scientific">Streptococcus sanguinis SK49</name>
    <dbReference type="NCBI Taxonomy" id="888808"/>
    <lineage>
        <taxon>Bacteria</taxon>
        <taxon>Bacillati</taxon>
        <taxon>Bacillota</taxon>
        <taxon>Bacilli</taxon>
        <taxon>Lactobacillales</taxon>
        <taxon>Streptococcaceae</taxon>
        <taxon>Streptococcus</taxon>
    </lineage>
</organism>
<reference evidence="1 2" key="1">
    <citation type="submission" date="2011-03" db="EMBL/GenBank/DDBJ databases">
        <authorList>
            <person name="Muzny D."/>
            <person name="Qin X."/>
            <person name="Deng J."/>
            <person name="Jiang H."/>
            <person name="Liu Y."/>
            <person name="Qu J."/>
            <person name="Song X.-Z."/>
            <person name="Zhang L."/>
            <person name="Thornton R."/>
            <person name="Coyle M."/>
            <person name="Francisco L."/>
            <person name="Jackson L."/>
            <person name="Javaid M."/>
            <person name="Korchina V."/>
            <person name="Kovar C."/>
            <person name="Mata R."/>
            <person name="Mathew T."/>
            <person name="Ngo R."/>
            <person name="Nguyen L."/>
            <person name="Nguyen N."/>
            <person name="Okwuonu G."/>
            <person name="Ongeri F."/>
            <person name="Pham C."/>
            <person name="Simmons D."/>
            <person name="Wilczek-Boney K."/>
            <person name="Hale W."/>
            <person name="Jakkamsetti A."/>
            <person name="Pham P."/>
            <person name="Ruth R."/>
            <person name="San Lucas F."/>
            <person name="Warren J."/>
            <person name="Zhang J."/>
            <person name="Zhao Z."/>
            <person name="Zhou C."/>
            <person name="Zhu D."/>
            <person name="Lee S."/>
            <person name="Bess C."/>
            <person name="Blankenburg K."/>
            <person name="Forbes L."/>
            <person name="Fu Q."/>
            <person name="Gubbala S."/>
            <person name="Hirani K."/>
            <person name="Jayaseelan J.C."/>
            <person name="Lara F."/>
            <person name="Munidasa M."/>
            <person name="Palculict T."/>
            <person name="Patil S."/>
            <person name="Pu L.-L."/>
            <person name="Saada N."/>
            <person name="Tang L."/>
            <person name="Weissenberger G."/>
            <person name="Zhu Y."/>
            <person name="Hemphill L."/>
            <person name="Shang Y."/>
            <person name="Youmans B."/>
            <person name="Ayvaz T."/>
            <person name="Ross M."/>
            <person name="Santibanez J."/>
            <person name="Aqrawi P."/>
            <person name="Gross S."/>
            <person name="Joshi V."/>
            <person name="Fowler G."/>
            <person name="Nazareth L."/>
            <person name="Reid J."/>
            <person name="Worley K."/>
            <person name="Petrosino J."/>
            <person name="Highlander S."/>
            <person name="Gibbs R."/>
        </authorList>
    </citation>
    <scope>NUCLEOTIDE SEQUENCE [LARGE SCALE GENOMIC DNA]</scope>
    <source>
        <strain evidence="1 2">SK49</strain>
    </source>
</reference>
<dbReference type="HOGENOM" id="CLU_2774300_0_0_9"/>
<evidence type="ECO:0000313" key="2">
    <source>
        <dbReference type="Proteomes" id="UP000006459"/>
    </source>
</evidence>
<gene>
    <name evidence="1" type="ORF">HMPREF9380_0918</name>
</gene>
<proteinExistence type="predicted"/>
<evidence type="ECO:0000313" key="1">
    <source>
        <dbReference type="EMBL" id="EGJ39720.1"/>
    </source>
</evidence>
<accession>F3UWN0</accession>
<name>F3UWN0_STRSA</name>